<accession>A0A563VZC0</accession>
<protein>
    <submittedName>
        <fullName evidence="1">Uncharacterized protein</fullName>
    </submittedName>
</protein>
<evidence type="ECO:0000313" key="1">
    <source>
        <dbReference type="EMBL" id="VEP16769.1"/>
    </source>
</evidence>
<evidence type="ECO:0000313" key="2">
    <source>
        <dbReference type="Proteomes" id="UP000320055"/>
    </source>
</evidence>
<proteinExistence type="predicted"/>
<dbReference type="EMBL" id="CAACVJ010000437">
    <property type="protein sequence ID" value="VEP16769.1"/>
    <property type="molecule type" value="Genomic_DNA"/>
</dbReference>
<gene>
    <name evidence="1" type="ORF">H1P_4920008</name>
</gene>
<organism evidence="1 2">
    <name type="scientific">Hyella patelloides LEGE 07179</name>
    <dbReference type="NCBI Taxonomy" id="945734"/>
    <lineage>
        <taxon>Bacteria</taxon>
        <taxon>Bacillati</taxon>
        <taxon>Cyanobacteriota</taxon>
        <taxon>Cyanophyceae</taxon>
        <taxon>Pleurocapsales</taxon>
        <taxon>Hyellaceae</taxon>
        <taxon>Hyella</taxon>
    </lineage>
</organism>
<dbReference type="RefSeq" id="WP_186376284.1">
    <property type="nucleotide sequence ID" value="NZ_LR214226.1"/>
</dbReference>
<sequence length="47" mass="5184">MTNATLPDSIPAWYGLEEKNTSKGWSPKIEDIAALFKNGVFWVTNAA</sequence>
<name>A0A563VZC0_9CYAN</name>
<reference evidence="1 2" key="1">
    <citation type="submission" date="2019-01" db="EMBL/GenBank/DDBJ databases">
        <authorList>
            <person name="Brito A."/>
        </authorList>
    </citation>
    <scope>NUCLEOTIDE SEQUENCE [LARGE SCALE GENOMIC DNA]</scope>
    <source>
        <strain evidence="1">1</strain>
    </source>
</reference>
<dbReference type="AlphaFoldDB" id="A0A563VZC0"/>
<keyword evidence="2" id="KW-1185">Reference proteome</keyword>
<dbReference type="Proteomes" id="UP000320055">
    <property type="component" value="Unassembled WGS sequence"/>
</dbReference>